<evidence type="ECO:0000313" key="3">
    <source>
        <dbReference type="Proteomes" id="UP000075260"/>
    </source>
</evidence>
<dbReference type="EMBL" id="JEMA01000689">
    <property type="protein sequence ID" value="KYF67027.1"/>
    <property type="molecule type" value="Genomic_DNA"/>
</dbReference>
<sequence length="80" mass="8565">MLPDAELVVLPDTVLLVLPEVTPALVPEPPLPSPALEDPSSPPPQPQRAIPSAPDSRMCLGKLVRPFIMGQHLTRITRSG</sequence>
<gene>
    <name evidence="2" type="ORF">BE15_11965</name>
</gene>
<dbReference type="AlphaFoldDB" id="A0A150QG99"/>
<evidence type="ECO:0000313" key="2">
    <source>
        <dbReference type="EMBL" id="KYF67027.1"/>
    </source>
</evidence>
<name>A0A150QG99_SORCE</name>
<accession>A0A150QG99</accession>
<dbReference type="Proteomes" id="UP000075260">
    <property type="component" value="Unassembled WGS sequence"/>
</dbReference>
<proteinExistence type="predicted"/>
<reference evidence="2 3" key="1">
    <citation type="submission" date="2014-02" db="EMBL/GenBank/DDBJ databases">
        <title>The small core and large imbalanced accessory genome model reveals a collaborative survival strategy of Sorangium cellulosum strains in nature.</title>
        <authorList>
            <person name="Han K."/>
            <person name="Peng R."/>
            <person name="Blom J."/>
            <person name="Li Y.-Z."/>
        </authorList>
    </citation>
    <scope>NUCLEOTIDE SEQUENCE [LARGE SCALE GENOMIC DNA]</scope>
    <source>
        <strain evidence="2 3">So0008-312</strain>
    </source>
</reference>
<feature type="region of interest" description="Disordered" evidence="1">
    <location>
        <begin position="26"/>
        <end position="54"/>
    </location>
</feature>
<organism evidence="2 3">
    <name type="scientific">Sorangium cellulosum</name>
    <name type="common">Polyangium cellulosum</name>
    <dbReference type="NCBI Taxonomy" id="56"/>
    <lineage>
        <taxon>Bacteria</taxon>
        <taxon>Pseudomonadati</taxon>
        <taxon>Myxococcota</taxon>
        <taxon>Polyangia</taxon>
        <taxon>Polyangiales</taxon>
        <taxon>Polyangiaceae</taxon>
        <taxon>Sorangium</taxon>
    </lineage>
</organism>
<evidence type="ECO:0000256" key="1">
    <source>
        <dbReference type="SAM" id="MobiDB-lite"/>
    </source>
</evidence>
<comment type="caution">
    <text evidence="2">The sequence shown here is derived from an EMBL/GenBank/DDBJ whole genome shotgun (WGS) entry which is preliminary data.</text>
</comment>
<protein>
    <submittedName>
        <fullName evidence="2">Uncharacterized protein</fullName>
    </submittedName>
</protein>